<organism evidence="3 5">
    <name type="scientific">Halopseudomonas bauzanensis</name>
    <dbReference type="NCBI Taxonomy" id="653930"/>
    <lineage>
        <taxon>Bacteria</taxon>
        <taxon>Pseudomonadati</taxon>
        <taxon>Pseudomonadota</taxon>
        <taxon>Gammaproteobacteria</taxon>
        <taxon>Pseudomonadales</taxon>
        <taxon>Pseudomonadaceae</taxon>
        <taxon>Halopseudomonas</taxon>
    </lineage>
</organism>
<evidence type="ECO:0000313" key="4">
    <source>
        <dbReference type="EMBL" id="TKA92482.1"/>
    </source>
</evidence>
<dbReference type="Proteomes" id="UP000186599">
    <property type="component" value="Unassembled WGS sequence"/>
</dbReference>
<evidence type="ECO:0000313" key="6">
    <source>
        <dbReference type="Proteomes" id="UP000186904"/>
    </source>
</evidence>
<evidence type="ECO:0000313" key="2">
    <source>
        <dbReference type="EMBL" id="SES19698.1"/>
    </source>
</evidence>
<dbReference type="Proteomes" id="UP000305198">
    <property type="component" value="Unassembled WGS sequence"/>
</dbReference>
<protein>
    <submittedName>
        <fullName evidence="3">Uncharacterized protein</fullName>
    </submittedName>
</protein>
<dbReference type="OrthoDB" id="7027446at2"/>
<evidence type="ECO:0000313" key="7">
    <source>
        <dbReference type="Proteomes" id="UP000305198"/>
    </source>
</evidence>
<keyword evidence="5" id="KW-1185">Reference proteome</keyword>
<name>A0A1I4NLR5_9GAMM</name>
<reference evidence="5 6" key="1">
    <citation type="submission" date="2016-10" db="EMBL/GenBank/DDBJ databases">
        <authorList>
            <person name="de Groot N.N."/>
        </authorList>
    </citation>
    <scope>NUCLEOTIDE SEQUENCE [LARGE SCALE GENOMIC DNA]</scope>
    <source>
        <strain evidence="3 5">CGMCC 1.9095</strain>
        <strain evidence="2 6">DSM 22558</strain>
    </source>
</reference>
<dbReference type="EMBL" id="FOUA01000005">
    <property type="protein sequence ID" value="SFM16237.1"/>
    <property type="molecule type" value="Genomic_DNA"/>
</dbReference>
<gene>
    <name evidence="4" type="ORF">FA869_08875</name>
    <name evidence="3" type="ORF">SAMN04487855_2559</name>
    <name evidence="2" type="ORF">SAMN05216589_2660</name>
</gene>
<evidence type="ECO:0000256" key="1">
    <source>
        <dbReference type="SAM" id="SignalP"/>
    </source>
</evidence>
<feature type="signal peptide" evidence="1">
    <location>
        <begin position="1"/>
        <end position="21"/>
    </location>
</feature>
<dbReference type="Proteomes" id="UP000186904">
    <property type="component" value="Unassembled WGS sequence"/>
</dbReference>
<sequence length="94" mass="10153">MKLRSPLIIAALLGFAATASAQTVVCTPEAALKKAEETAVTINRIAAGNPDKAERMHEQLKALQERDPTQSHHGACEAYDRIIKELKQQDASGN</sequence>
<accession>A0A1I4NLR5</accession>
<dbReference type="EMBL" id="SWAV01000002">
    <property type="protein sequence ID" value="TKA92482.1"/>
    <property type="molecule type" value="Genomic_DNA"/>
</dbReference>
<dbReference type="RefSeq" id="WP_074780488.1">
    <property type="nucleotide sequence ID" value="NZ_FOGN01000005.1"/>
</dbReference>
<evidence type="ECO:0000313" key="5">
    <source>
        <dbReference type="Proteomes" id="UP000186599"/>
    </source>
</evidence>
<dbReference type="EMBL" id="FOGN01000005">
    <property type="protein sequence ID" value="SES19698.1"/>
    <property type="molecule type" value="Genomic_DNA"/>
</dbReference>
<feature type="chain" id="PRO_5010473170" evidence="1">
    <location>
        <begin position="22"/>
        <end position="94"/>
    </location>
</feature>
<dbReference type="AlphaFoldDB" id="A0A1I4NLR5"/>
<reference evidence="4 7" key="2">
    <citation type="submission" date="2019-04" db="EMBL/GenBank/DDBJ databases">
        <title>Crypto-aerobic microbial life in anoxic (sulfidic) marine sediments.</title>
        <authorList>
            <person name="Bhattacharya S."/>
            <person name="Roy C."/>
            <person name="Mondal N."/>
            <person name="Sarkar J."/>
            <person name="Mandal S."/>
            <person name="Rameez M.J."/>
            <person name="Ghosh W."/>
        </authorList>
    </citation>
    <scope>NUCLEOTIDE SEQUENCE [LARGE SCALE GENOMIC DNA]</scope>
    <source>
        <strain evidence="4 7">SBBB</strain>
    </source>
</reference>
<keyword evidence="1" id="KW-0732">Signal</keyword>
<evidence type="ECO:0000313" key="3">
    <source>
        <dbReference type="EMBL" id="SFM16237.1"/>
    </source>
</evidence>
<proteinExistence type="predicted"/>